<protein>
    <submittedName>
        <fullName evidence="1">Uncharacterized protein</fullName>
    </submittedName>
</protein>
<keyword evidence="2" id="KW-1185">Reference proteome</keyword>
<organism evidence="1 2">
    <name type="scientific">Ureibacillus acetophenoni</name>
    <dbReference type="NCBI Taxonomy" id="614649"/>
    <lineage>
        <taxon>Bacteria</taxon>
        <taxon>Bacillati</taxon>
        <taxon>Bacillota</taxon>
        <taxon>Bacilli</taxon>
        <taxon>Bacillales</taxon>
        <taxon>Caryophanaceae</taxon>
        <taxon>Ureibacillus</taxon>
    </lineage>
</organism>
<dbReference type="RefSeq" id="WP_097149750.1">
    <property type="nucleotide sequence ID" value="NZ_OBQC01000007.1"/>
</dbReference>
<evidence type="ECO:0000313" key="2">
    <source>
        <dbReference type="Proteomes" id="UP000219252"/>
    </source>
</evidence>
<reference evidence="2" key="1">
    <citation type="submission" date="2017-08" db="EMBL/GenBank/DDBJ databases">
        <authorList>
            <person name="Varghese N."/>
            <person name="Submissions S."/>
        </authorList>
    </citation>
    <scope>NUCLEOTIDE SEQUENCE [LARGE SCALE GENOMIC DNA]</scope>
    <source>
        <strain evidence="2">JC23</strain>
    </source>
</reference>
<evidence type="ECO:0000313" key="1">
    <source>
        <dbReference type="EMBL" id="SOC40277.1"/>
    </source>
</evidence>
<sequence>MINYEANEVLVDESESSEDSDLVIRERPLLVSPTLATKLGFNEALVLQQIHVSAEEEPLSIAGHNWVHKTYPEWQQHYFPFWSEQTIYRIFKKLEQKSLIIAYKPKLHWFDQSKCYRINYERLEEFLEGDE</sequence>
<dbReference type="AlphaFoldDB" id="A0A285UF21"/>
<gene>
    <name evidence="1" type="ORF">SAMN05877842_107168</name>
</gene>
<name>A0A285UF21_9BACL</name>
<proteinExistence type="predicted"/>
<dbReference type="Proteomes" id="UP000219252">
    <property type="component" value="Unassembled WGS sequence"/>
</dbReference>
<dbReference type="EMBL" id="OBQC01000007">
    <property type="protein sequence ID" value="SOC40277.1"/>
    <property type="molecule type" value="Genomic_DNA"/>
</dbReference>
<accession>A0A285UF21</accession>
<dbReference type="OrthoDB" id="1258529at2"/>